<evidence type="ECO:0000313" key="3">
    <source>
        <dbReference type="Proteomes" id="UP000053558"/>
    </source>
</evidence>
<dbReference type="RefSeq" id="XP_007764040.1">
    <property type="nucleotide sequence ID" value="XM_007765850.1"/>
</dbReference>
<dbReference type="KEGG" id="cput:CONPUDRAFT_47828"/>
<dbReference type="AlphaFoldDB" id="A0A5M3N3V9"/>
<dbReference type="SUPFAM" id="SSF53474">
    <property type="entry name" value="alpha/beta-Hydrolases"/>
    <property type="match status" value="1"/>
</dbReference>
<dbReference type="InterPro" id="IPR050266">
    <property type="entry name" value="AB_hydrolase_sf"/>
</dbReference>
<accession>A0A5M3N3V9</accession>
<dbReference type="OMA" id="RMTYRYI"/>
<gene>
    <name evidence="2" type="ORF">CONPUDRAFT_47828</name>
</gene>
<dbReference type="GeneID" id="19207232"/>
<dbReference type="Proteomes" id="UP000053558">
    <property type="component" value="Unassembled WGS sequence"/>
</dbReference>
<dbReference type="OrthoDB" id="408373at2759"/>
<organism evidence="2 3">
    <name type="scientific">Coniophora puteana (strain RWD-64-598)</name>
    <name type="common">Brown rot fungus</name>
    <dbReference type="NCBI Taxonomy" id="741705"/>
    <lineage>
        <taxon>Eukaryota</taxon>
        <taxon>Fungi</taxon>
        <taxon>Dikarya</taxon>
        <taxon>Basidiomycota</taxon>
        <taxon>Agaricomycotina</taxon>
        <taxon>Agaricomycetes</taxon>
        <taxon>Agaricomycetidae</taxon>
        <taxon>Boletales</taxon>
        <taxon>Coniophorineae</taxon>
        <taxon>Coniophoraceae</taxon>
        <taxon>Coniophora</taxon>
    </lineage>
</organism>
<dbReference type="PANTHER" id="PTHR43798:SF33">
    <property type="entry name" value="HYDROLASE, PUTATIVE (AFU_ORTHOLOGUE AFUA_2G14860)-RELATED"/>
    <property type="match status" value="1"/>
</dbReference>
<sequence>MAYSVVVKELKSSDGNKIYAEAIGDPSKPSIILVHGIMLSCAIWDNLFEDQKLVERLYLIRYDVRGHGRSGKPDSIEGHASSLYAADFKTVADAFGAKKPLEGTTGADICAHLDPIPLAGMVYMCALPYVDPALIQAVATPALLNVAKGVTVDDNAVSAIDSRIKFTEALFRDHHSVPWKTKLTCLGSSTLMAPRDCRFVISRPQNEEKLMEAGRNGMPLLVIVAAHDEVVNGEVAVKTFEPHFTRIEVKRISNSGHAAHIDQQDEFVNVLLEFTLGCKHLSNKLYAVL</sequence>
<dbReference type="PANTHER" id="PTHR43798">
    <property type="entry name" value="MONOACYLGLYCEROL LIPASE"/>
    <property type="match status" value="1"/>
</dbReference>
<dbReference type="Pfam" id="PF12697">
    <property type="entry name" value="Abhydrolase_6"/>
    <property type="match status" value="1"/>
</dbReference>
<dbReference type="InterPro" id="IPR000073">
    <property type="entry name" value="AB_hydrolase_1"/>
</dbReference>
<proteinExistence type="predicted"/>
<dbReference type="GO" id="GO:0016020">
    <property type="term" value="C:membrane"/>
    <property type="evidence" value="ECO:0007669"/>
    <property type="project" value="TreeGrafter"/>
</dbReference>
<evidence type="ECO:0000259" key="1">
    <source>
        <dbReference type="Pfam" id="PF12697"/>
    </source>
</evidence>
<evidence type="ECO:0000313" key="2">
    <source>
        <dbReference type="EMBL" id="EIW85535.1"/>
    </source>
</evidence>
<reference evidence="3" key="1">
    <citation type="journal article" date="2012" name="Science">
        <title>The Paleozoic origin of enzymatic lignin decomposition reconstructed from 31 fungal genomes.</title>
        <authorList>
            <person name="Floudas D."/>
            <person name="Binder M."/>
            <person name="Riley R."/>
            <person name="Barry K."/>
            <person name="Blanchette R.A."/>
            <person name="Henrissat B."/>
            <person name="Martinez A.T."/>
            <person name="Otillar R."/>
            <person name="Spatafora J.W."/>
            <person name="Yadav J.S."/>
            <person name="Aerts A."/>
            <person name="Benoit I."/>
            <person name="Boyd A."/>
            <person name="Carlson A."/>
            <person name="Copeland A."/>
            <person name="Coutinho P.M."/>
            <person name="de Vries R.P."/>
            <person name="Ferreira P."/>
            <person name="Findley K."/>
            <person name="Foster B."/>
            <person name="Gaskell J."/>
            <person name="Glotzer D."/>
            <person name="Gorecki P."/>
            <person name="Heitman J."/>
            <person name="Hesse C."/>
            <person name="Hori C."/>
            <person name="Igarashi K."/>
            <person name="Jurgens J.A."/>
            <person name="Kallen N."/>
            <person name="Kersten P."/>
            <person name="Kohler A."/>
            <person name="Kuees U."/>
            <person name="Kumar T.K.A."/>
            <person name="Kuo A."/>
            <person name="LaButti K."/>
            <person name="Larrondo L.F."/>
            <person name="Lindquist E."/>
            <person name="Ling A."/>
            <person name="Lombard V."/>
            <person name="Lucas S."/>
            <person name="Lundell T."/>
            <person name="Martin R."/>
            <person name="McLaughlin D.J."/>
            <person name="Morgenstern I."/>
            <person name="Morin E."/>
            <person name="Murat C."/>
            <person name="Nagy L.G."/>
            <person name="Nolan M."/>
            <person name="Ohm R.A."/>
            <person name="Patyshakuliyeva A."/>
            <person name="Rokas A."/>
            <person name="Ruiz-Duenas F.J."/>
            <person name="Sabat G."/>
            <person name="Salamov A."/>
            <person name="Samejima M."/>
            <person name="Schmutz J."/>
            <person name="Slot J.C."/>
            <person name="St John F."/>
            <person name="Stenlid J."/>
            <person name="Sun H."/>
            <person name="Sun S."/>
            <person name="Syed K."/>
            <person name="Tsang A."/>
            <person name="Wiebenga A."/>
            <person name="Young D."/>
            <person name="Pisabarro A."/>
            <person name="Eastwood D.C."/>
            <person name="Martin F."/>
            <person name="Cullen D."/>
            <person name="Grigoriev I.V."/>
            <person name="Hibbett D.S."/>
        </authorList>
    </citation>
    <scope>NUCLEOTIDE SEQUENCE [LARGE SCALE GENOMIC DNA]</scope>
    <source>
        <strain evidence="3">RWD-64-598 SS2</strain>
    </source>
</reference>
<protein>
    <submittedName>
        <fullName evidence="2">Alpha beta-hydrolase</fullName>
    </submittedName>
</protein>
<dbReference type="EMBL" id="JH711574">
    <property type="protein sequence ID" value="EIW85535.1"/>
    <property type="molecule type" value="Genomic_DNA"/>
</dbReference>
<dbReference type="Gene3D" id="3.40.50.1820">
    <property type="entry name" value="alpha/beta hydrolase"/>
    <property type="match status" value="1"/>
</dbReference>
<keyword evidence="2" id="KW-0378">Hydrolase</keyword>
<dbReference type="InterPro" id="IPR029058">
    <property type="entry name" value="AB_hydrolase_fold"/>
</dbReference>
<name>A0A5M3N3V9_CONPW</name>
<feature type="domain" description="AB hydrolase-1" evidence="1">
    <location>
        <begin position="31"/>
        <end position="269"/>
    </location>
</feature>
<keyword evidence="3" id="KW-1185">Reference proteome</keyword>
<dbReference type="GO" id="GO:0016787">
    <property type="term" value="F:hydrolase activity"/>
    <property type="evidence" value="ECO:0007669"/>
    <property type="project" value="UniProtKB-KW"/>
</dbReference>
<comment type="caution">
    <text evidence="2">The sequence shown here is derived from an EMBL/GenBank/DDBJ whole genome shotgun (WGS) entry which is preliminary data.</text>
</comment>